<feature type="transmembrane region" description="Helical" evidence="7">
    <location>
        <begin position="275"/>
        <end position="292"/>
    </location>
</feature>
<feature type="transmembrane region" description="Helical" evidence="7">
    <location>
        <begin position="41"/>
        <end position="60"/>
    </location>
</feature>
<name>A0A176WM22_MARPO</name>
<comment type="subcellular location">
    <subcellularLocation>
        <location evidence="1">Membrane</location>
        <topology evidence="1">Multi-pass membrane protein</topology>
    </subcellularLocation>
</comment>
<dbReference type="PANTHER" id="PTHR14233:SF4">
    <property type="entry name" value="SOLUTE CARRIER FAMILY 35 MEMBER F2"/>
    <property type="match status" value="1"/>
</dbReference>
<protein>
    <recommendedName>
        <fullName evidence="12">EamA domain-containing protein</fullName>
    </recommendedName>
</protein>
<organism evidence="9 10">
    <name type="scientific">Marchantia polymorpha subsp. ruderalis</name>
    <dbReference type="NCBI Taxonomy" id="1480154"/>
    <lineage>
        <taxon>Eukaryota</taxon>
        <taxon>Viridiplantae</taxon>
        <taxon>Streptophyta</taxon>
        <taxon>Embryophyta</taxon>
        <taxon>Marchantiophyta</taxon>
        <taxon>Marchantiopsida</taxon>
        <taxon>Marchantiidae</taxon>
        <taxon>Marchantiales</taxon>
        <taxon>Marchantiaceae</taxon>
        <taxon>Marchantia</taxon>
    </lineage>
</organism>
<evidence type="ECO:0000313" key="10">
    <source>
        <dbReference type="Proteomes" id="UP000077202"/>
    </source>
</evidence>
<keyword evidence="10" id="KW-1185">Reference proteome</keyword>
<accession>A0A176WM22</accession>
<evidence type="ECO:0000313" key="11">
    <source>
        <dbReference type="Proteomes" id="UP001162541"/>
    </source>
</evidence>
<dbReference type="Proteomes" id="UP001162541">
    <property type="component" value="Chromosome 4"/>
</dbReference>
<dbReference type="InterPro" id="IPR037185">
    <property type="entry name" value="EmrE-like"/>
</dbReference>
<dbReference type="InterPro" id="IPR009262">
    <property type="entry name" value="SLC35_F1/F2/F6"/>
</dbReference>
<dbReference type="GO" id="GO:0016020">
    <property type="term" value="C:membrane"/>
    <property type="evidence" value="ECO:0007669"/>
    <property type="project" value="UniProtKB-SubCell"/>
</dbReference>
<keyword evidence="5 7" id="KW-1133">Transmembrane helix</keyword>
<gene>
    <name evidence="9" type="ORF">AXG93_1593s1570</name>
    <name evidence="8" type="ORF">Mp_4g17010</name>
</gene>
<comment type="similarity">
    <text evidence="2">Belongs to the SLC35F solute transporter family.</text>
</comment>
<keyword evidence="6 7" id="KW-0472">Membrane</keyword>
<evidence type="ECO:0000256" key="5">
    <source>
        <dbReference type="ARBA" id="ARBA00022989"/>
    </source>
</evidence>
<evidence type="ECO:0008006" key="12">
    <source>
        <dbReference type="Google" id="ProtNLM"/>
    </source>
</evidence>
<evidence type="ECO:0000256" key="2">
    <source>
        <dbReference type="ARBA" id="ARBA00007863"/>
    </source>
</evidence>
<dbReference type="EMBL" id="AP019869">
    <property type="protein sequence ID" value="BBN09085.1"/>
    <property type="molecule type" value="Genomic_DNA"/>
</dbReference>
<dbReference type="SUPFAM" id="SSF103481">
    <property type="entry name" value="Multidrug resistance efflux transporter EmrE"/>
    <property type="match status" value="1"/>
</dbReference>
<proteinExistence type="inferred from homology"/>
<feature type="transmembrane region" description="Helical" evidence="7">
    <location>
        <begin position="122"/>
        <end position="143"/>
    </location>
</feature>
<dbReference type="AlphaFoldDB" id="A0A176WM22"/>
<dbReference type="Pfam" id="PF06027">
    <property type="entry name" value="SLC35F"/>
    <property type="match status" value="1"/>
</dbReference>
<evidence type="ECO:0000313" key="9">
    <source>
        <dbReference type="EMBL" id="OAE34198.1"/>
    </source>
</evidence>
<dbReference type="PANTHER" id="PTHR14233">
    <property type="entry name" value="DUF914-RELATED"/>
    <property type="match status" value="1"/>
</dbReference>
<evidence type="ECO:0000256" key="6">
    <source>
        <dbReference type="ARBA" id="ARBA00023136"/>
    </source>
</evidence>
<evidence type="ECO:0000256" key="4">
    <source>
        <dbReference type="ARBA" id="ARBA00022692"/>
    </source>
</evidence>
<dbReference type="GO" id="GO:0022857">
    <property type="term" value="F:transmembrane transporter activity"/>
    <property type="evidence" value="ECO:0007669"/>
    <property type="project" value="InterPro"/>
</dbReference>
<feature type="transmembrane region" description="Helical" evidence="7">
    <location>
        <begin position="187"/>
        <end position="206"/>
    </location>
</feature>
<reference evidence="11" key="3">
    <citation type="journal article" date="2020" name="Curr. Biol.">
        <title>Chromatin organization in early land plants reveals an ancestral association between H3K27me3, transposons, and constitutive heterochromatin.</title>
        <authorList>
            <person name="Montgomery S.A."/>
            <person name="Tanizawa Y."/>
            <person name="Galik B."/>
            <person name="Wang N."/>
            <person name="Ito T."/>
            <person name="Mochizuki T."/>
            <person name="Akimcheva S."/>
            <person name="Bowman J.L."/>
            <person name="Cognat V."/>
            <person name="Marechal-Drouard L."/>
            <person name="Ekker H."/>
            <person name="Hong S.F."/>
            <person name="Kohchi T."/>
            <person name="Lin S.S."/>
            <person name="Liu L.D."/>
            <person name="Nakamura Y."/>
            <person name="Valeeva L.R."/>
            <person name="Shakirov E.V."/>
            <person name="Shippen D.E."/>
            <person name="Wei W.L."/>
            <person name="Yagura M."/>
            <person name="Yamaoka S."/>
            <person name="Yamato K.T."/>
            <person name="Liu C."/>
            <person name="Berger F."/>
        </authorList>
    </citation>
    <scope>NUCLEOTIDE SEQUENCE [LARGE SCALE GENOMIC DNA]</scope>
    <source>
        <strain evidence="11">Tak-1</strain>
    </source>
</reference>
<keyword evidence="3" id="KW-0813">Transport</keyword>
<evidence type="ECO:0000313" key="8">
    <source>
        <dbReference type="EMBL" id="BBN09085.1"/>
    </source>
</evidence>
<evidence type="ECO:0000256" key="1">
    <source>
        <dbReference type="ARBA" id="ARBA00004141"/>
    </source>
</evidence>
<feature type="transmembrane region" description="Helical" evidence="7">
    <location>
        <begin position="67"/>
        <end position="90"/>
    </location>
</feature>
<evidence type="ECO:0000256" key="7">
    <source>
        <dbReference type="SAM" id="Phobius"/>
    </source>
</evidence>
<feature type="transmembrane region" description="Helical" evidence="7">
    <location>
        <begin position="96"/>
        <end position="115"/>
    </location>
</feature>
<dbReference type="InterPro" id="IPR052221">
    <property type="entry name" value="SLC35F_Transporter"/>
</dbReference>
<reference evidence="8" key="2">
    <citation type="journal article" date="2019" name="Curr. Biol.">
        <title>Chromatin organization in early land plants reveals an ancestral association between H3K27me3, transposons, and constitutive heterochromatin.</title>
        <authorList>
            <person name="Montgomery S.A."/>
            <person name="Tanizawa Y."/>
            <person name="Galik B."/>
            <person name="Wang N."/>
            <person name="Ito T."/>
            <person name="Mochizuki T."/>
            <person name="Akimcheva S."/>
            <person name="Bowman J."/>
            <person name="Cognat V."/>
            <person name="Drouard L."/>
            <person name="Ekker H."/>
            <person name="Houng S."/>
            <person name="Kohchi T."/>
            <person name="Lin S."/>
            <person name="Liu L.D."/>
            <person name="Nakamura Y."/>
            <person name="Valeeva L.R."/>
            <person name="Shakirov E.V."/>
            <person name="Shippen D.E."/>
            <person name="Wei W."/>
            <person name="Yagura M."/>
            <person name="Yamaoka S."/>
            <person name="Yamato K.T."/>
            <person name="Liu C."/>
            <person name="Berger F."/>
        </authorList>
    </citation>
    <scope>NUCLEOTIDE SEQUENCE [LARGE SCALE GENOMIC DNA]</scope>
    <source>
        <strain evidence="8">Tak-1</strain>
    </source>
</reference>
<evidence type="ECO:0000256" key="3">
    <source>
        <dbReference type="ARBA" id="ARBA00022448"/>
    </source>
</evidence>
<dbReference type="EMBL" id="LVLJ01000445">
    <property type="protein sequence ID" value="OAE34198.1"/>
    <property type="molecule type" value="Genomic_DNA"/>
</dbReference>
<keyword evidence="4 7" id="KW-0812">Transmembrane</keyword>
<dbReference type="Proteomes" id="UP000077202">
    <property type="component" value="Unassembled WGS sequence"/>
</dbReference>
<sequence length="327" mass="36265">MVSQTVKAVALGQVLSLLVTGTSFSSSQLARYGINAPMTQVFFNYLLMSGVYGSYLLYLRKPLKFRWYLYLLFAVIDVQANYLATMAYQYTSITSAMLLDCWTVPLVLALTWLFLKTQYLRGHFVGVCICVLGLVLVVFSDVHADDRASGGSRPILGDILMLLGATGYAISNVYEEFLVKKVDRLELLAMMGGFGAITSFVQVVLIEREVLLSTQWTVNAVLPFISYSVCLFSFCTLVPALLQISGATMFNLSMLTSDMYAVAIRWLIYQESVDWLYFVAFATVAVGLAWYTRSGDAPAIALEIEKGYEKLESDPPVDMNLPESVAP</sequence>
<feature type="transmembrane region" description="Helical" evidence="7">
    <location>
        <begin position="155"/>
        <end position="175"/>
    </location>
</feature>
<reference evidence="9 10" key="1">
    <citation type="submission" date="2016-03" db="EMBL/GenBank/DDBJ databases">
        <title>Mechanisms controlling the formation of the plant cell surface in tip-growing cells are functionally conserved among land plants.</title>
        <authorList>
            <person name="Honkanen S."/>
            <person name="Jones V.A."/>
            <person name="Morieri G."/>
            <person name="Champion C."/>
            <person name="Hetherington A.J."/>
            <person name="Kelly S."/>
            <person name="Saint-Marcoux D."/>
            <person name="Proust H."/>
            <person name="Prescott H."/>
            <person name="Dolan L."/>
        </authorList>
    </citation>
    <scope>NUCLEOTIDE SEQUENCE [LARGE SCALE GENOMIC DNA]</scope>
    <source>
        <strain evidence="10">cv. Tak-1 and cv. Tak-2</strain>
        <tissue evidence="9">Whole gametophyte</tissue>
    </source>
</reference>
<feature type="transmembrane region" description="Helical" evidence="7">
    <location>
        <begin position="218"/>
        <end position="242"/>
    </location>
</feature>